<protein>
    <submittedName>
        <fullName evidence="2">Uncharacterized protein</fullName>
    </submittedName>
</protein>
<sequence>MKKDVALILVVMLVVFSTCACSVPAKGTAEEKLDVQERPEGNYIKTAKKFTKDLGCQALILVRKALGVRVSQSDNAVENDESYLADLADSISDKGRAFACDTGLLSLYRSFCLYSPFSLLL</sequence>
<evidence type="ECO:0000313" key="3">
    <source>
        <dbReference type="Proteomes" id="UP000284841"/>
    </source>
</evidence>
<name>A0A415E5W2_9FIRM</name>
<proteinExistence type="predicted"/>
<dbReference type="RefSeq" id="WP_118333262.1">
    <property type="nucleotide sequence ID" value="NZ_AP025567.1"/>
</dbReference>
<dbReference type="EMBL" id="QRMS01000001">
    <property type="protein sequence ID" value="RHJ89161.1"/>
    <property type="molecule type" value="Genomic_DNA"/>
</dbReference>
<evidence type="ECO:0000313" key="2">
    <source>
        <dbReference type="EMBL" id="RHJ89161.1"/>
    </source>
</evidence>
<accession>A0A415E5W2</accession>
<evidence type="ECO:0000256" key="1">
    <source>
        <dbReference type="SAM" id="SignalP"/>
    </source>
</evidence>
<dbReference type="PROSITE" id="PS51257">
    <property type="entry name" value="PROKAR_LIPOPROTEIN"/>
    <property type="match status" value="1"/>
</dbReference>
<keyword evidence="1" id="KW-0732">Signal</keyword>
<dbReference type="Proteomes" id="UP000284841">
    <property type="component" value="Unassembled WGS sequence"/>
</dbReference>
<organism evidence="2 3">
    <name type="scientific">Emergencia timonensis</name>
    <dbReference type="NCBI Taxonomy" id="1776384"/>
    <lineage>
        <taxon>Bacteria</taxon>
        <taxon>Bacillati</taxon>
        <taxon>Bacillota</taxon>
        <taxon>Clostridia</taxon>
        <taxon>Peptostreptococcales</taxon>
        <taxon>Anaerovoracaceae</taxon>
        <taxon>Emergencia</taxon>
    </lineage>
</organism>
<feature type="chain" id="PRO_5038612008" evidence="1">
    <location>
        <begin position="21"/>
        <end position="121"/>
    </location>
</feature>
<feature type="signal peptide" evidence="1">
    <location>
        <begin position="1"/>
        <end position="20"/>
    </location>
</feature>
<dbReference type="OrthoDB" id="9921555at2"/>
<gene>
    <name evidence="2" type="ORF">DW099_00895</name>
</gene>
<dbReference type="AlphaFoldDB" id="A0A415E5W2"/>
<reference evidence="2 3" key="1">
    <citation type="submission" date="2018-08" db="EMBL/GenBank/DDBJ databases">
        <title>A genome reference for cultivated species of the human gut microbiota.</title>
        <authorList>
            <person name="Zou Y."/>
            <person name="Xue W."/>
            <person name="Luo G."/>
        </authorList>
    </citation>
    <scope>NUCLEOTIDE SEQUENCE [LARGE SCALE GENOMIC DNA]</scope>
    <source>
        <strain evidence="2 3">AM07-24</strain>
    </source>
</reference>
<dbReference type="STRING" id="1776384.GCA_900086585_02454"/>
<keyword evidence="3" id="KW-1185">Reference proteome</keyword>
<comment type="caution">
    <text evidence="2">The sequence shown here is derived from an EMBL/GenBank/DDBJ whole genome shotgun (WGS) entry which is preliminary data.</text>
</comment>